<dbReference type="PANTHER" id="PTHR42825">
    <property type="entry name" value="AMINO ACID AMINOTRANSFERASE"/>
    <property type="match status" value="1"/>
</dbReference>
<keyword evidence="3" id="KW-0032">Aminotransferase</keyword>
<sequence>MKNFEYKKIKFRYVKIWSNKWNIGFFIKKNKILINEGATSINYSQQCFEGIKSFNKNKKVFNLRTNLNSYRFQKSSRFLLMPIINIYEFIIIILIISKLNKKYIPNYKIGFLYLRPLLIGIEKNIGVKTSKKFFFTIFCTPSFYKKELILLISVFSERTQKNMGNYKIGNNYVKNIINNFYYKKNGFNDYVYINKNIFEEIGTSNIIFYKKKNIFSPINKNILPGINKFSFISLFKMKKEILKIKFSFKDINNTKTIISCGTAASLKIIKSILYKNKIVKYKNNYFQFLLNIFFEKNYKKIYNINKWIF</sequence>
<organism evidence="7 8">
    <name type="scientific">Carsonella ruddii</name>
    <dbReference type="NCBI Taxonomy" id="114186"/>
    <lineage>
        <taxon>Bacteria</taxon>
        <taxon>Pseudomonadati</taxon>
        <taxon>Pseudomonadota</taxon>
        <taxon>Gammaproteobacteria</taxon>
        <taxon>Oceanospirillales</taxon>
        <taxon>Halomonadaceae</taxon>
        <taxon>Zymobacter group</taxon>
        <taxon>Candidatus Carsonella</taxon>
    </lineage>
</organism>
<dbReference type="Gene3D" id="3.30.470.10">
    <property type="match status" value="1"/>
</dbReference>
<keyword evidence="4" id="KW-0808">Transferase</keyword>
<keyword evidence="6" id="KW-0472">Membrane</keyword>
<proteinExistence type="inferred from homology"/>
<evidence type="ECO:0000313" key="7">
    <source>
        <dbReference type="EMBL" id="QLK14161.1"/>
    </source>
</evidence>
<evidence type="ECO:0008006" key="9">
    <source>
        <dbReference type="Google" id="ProtNLM"/>
    </source>
</evidence>
<gene>
    <name evidence="7" type="ORF">FK493_01085</name>
</gene>
<keyword evidence="6" id="KW-0812">Transmembrane</keyword>
<dbReference type="AlphaFoldDB" id="A0AAE7KMB7"/>
<protein>
    <recommendedName>
        <fullName evidence="9">Branched-chain amino acid aminotransferase</fullName>
    </recommendedName>
</protein>
<evidence type="ECO:0000256" key="3">
    <source>
        <dbReference type="ARBA" id="ARBA00022576"/>
    </source>
</evidence>
<dbReference type="InterPro" id="IPR043132">
    <property type="entry name" value="BCAT-like_C"/>
</dbReference>
<evidence type="ECO:0000256" key="5">
    <source>
        <dbReference type="ARBA" id="ARBA00022898"/>
    </source>
</evidence>
<evidence type="ECO:0000256" key="1">
    <source>
        <dbReference type="ARBA" id="ARBA00001933"/>
    </source>
</evidence>
<dbReference type="Gene3D" id="3.20.10.10">
    <property type="entry name" value="D-amino Acid Aminotransferase, subunit A, domain 2"/>
    <property type="match status" value="1"/>
</dbReference>
<dbReference type="InterPro" id="IPR001544">
    <property type="entry name" value="Aminotrans_IV"/>
</dbReference>
<dbReference type="Pfam" id="PF01063">
    <property type="entry name" value="Aminotran_4"/>
    <property type="match status" value="1"/>
</dbReference>
<name>A0AAE7KMB7_CARRU</name>
<dbReference type="SUPFAM" id="SSF56752">
    <property type="entry name" value="D-aminoacid aminotransferase-like PLP-dependent enzymes"/>
    <property type="match status" value="1"/>
</dbReference>
<dbReference type="RefSeq" id="WP_020915913.1">
    <property type="nucleotide sequence ID" value="NZ_CP012411.1"/>
</dbReference>
<evidence type="ECO:0000256" key="4">
    <source>
        <dbReference type="ARBA" id="ARBA00022679"/>
    </source>
</evidence>
<comment type="similarity">
    <text evidence="2">Belongs to the class-IV pyridoxal-phosphate-dependent aminotransferase family.</text>
</comment>
<dbReference type="GO" id="GO:0004084">
    <property type="term" value="F:branched-chain-amino-acid transaminase activity"/>
    <property type="evidence" value="ECO:0007669"/>
    <property type="project" value="InterPro"/>
</dbReference>
<dbReference type="Proteomes" id="UP000510930">
    <property type="component" value="Chromosome"/>
</dbReference>
<keyword evidence="5" id="KW-0663">Pyridoxal phosphate</keyword>
<dbReference type="InterPro" id="IPR036038">
    <property type="entry name" value="Aminotransferase-like"/>
</dbReference>
<feature type="transmembrane region" description="Helical" evidence="6">
    <location>
        <begin position="78"/>
        <end position="96"/>
    </location>
</feature>
<dbReference type="GO" id="GO:0009081">
    <property type="term" value="P:branched-chain amino acid metabolic process"/>
    <property type="evidence" value="ECO:0007669"/>
    <property type="project" value="InterPro"/>
</dbReference>
<reference evidence="7 8" key="1">
    <citation type="submission" date="2019-06" db="EMBL/GenBank/DDBJ databases">
        <authorList>
            <person name="Petrone J.R."/>
            <person name="Munoz-Beristain A."/>
            <person name="Russell J.T."/>
            <person name="Rios-Glusberger P."/>
            <person name="Triplett E.W."/>
        </authorList>
    </citation>
    <scope>NUCLEOTIDE SEQUENCE [LARGE SCALE GENOMIC DNA]</scope>
    <source>
        <strain evidence="7">JRPAMB4</strain>
    </source>
</reference>
<keyword evidence="6" id="KW-1133">Transmembrane helix</keyword>
<comment type="cofactor">
    <cofactor evidence="1">
        <name>pyridoxal 5'-phosphate</name>
        <dbReference type="ChEBI" id="CHEBI:597326"/>
    </cofactor>
</comment>
<evidence type="ECO:0000313" key="8">
    <source>
        <dbReference type="Proteomes" id="UP000510930"/>
    </source>
</evidence>
<evidence type="ECO:0000256" key="6">
    <source>
        <dbReference type="SAM" id="Phobius"/>
    </source>
</evidence>
<dbReference type="InterPro" id="IPR043131">
    <property type="entry name" value="BCAT-like_N"/>
</dbReference>
<evidence type="ECO:0000256" key="2">
    <source>
        <dbReference type="ARBA" id="ARBA00009320"/>
    </source>
</evidence>
<accession>A0AAE7KMB7</accession>
<dbReference type="PANTHER" id="PTHR42825:SF2">
    <property type="entry name" value="BRANCHED-CHAIN-AMINO-ACID AMINOTRANSFERASE 3, CHLOROPLASTIC-RELATED"/>
    <property type="match status" value="1"/>
</dbReference>
<dbReference type="InterPro" id="IPR005786">
    <property type="entry name" value="B_amino_transII"/>
</dbReference>
<dbReference type="EMBL" id="CP041245">
    <property type="protein sequence ID" value="QLK14161.1"/>
    <property type="molecule type" value="Genomic_DNA"/>
</dbReference>